<dbReference type="Proteomes" id="UP000007266">
    <property type="component" value="Linkage group 5"/>
</dbReference>
<protein>
    <submittedName>
        <fullName evidence="2">Uncharacterized protein</fullName>
    </submittedName>
</protein>
<keyword evidence="3" id="KW-1185">Reference proteome</keyword>
<evidence type="ECO:0000256" key="1">
    <source>
        <dbReference type="SAM" id="MobiDB-lite"/>
    </source>
</evidence>
<sequence length="107" mass="11941">MLIRWKNKDKDKEKCEKPANQKQTQKKKRKFGRDGVTFYYRPPRRGAPRWADTEASHAVVAARCGRPSRISLALALSQSSFGLFAAKKSPVSCARASVDCQGEGTRA</sequence>
<reference evidence="2 3" key="1">
    <citation type="journal article" date="2008" name="Nature">
        <title>The genome of the model beetle and pest Tribolium castaneum.</title>
        <authorList>
            <consortium name="Tribolium Genome Sequencing Consortium"/>
            <person name="Richards S."/>
            <person name="Gibbs R.A."/>
            <person name="Weinstock G.M."/>
            <person name="Brown S.J."/>
            <person name="Denell R."/>
            <person name="Beeman R.W."/>
            <person name="Gibbs R."/>
            <person name="Beeman R.W."/>
            <person name="Brown S.J."/>
            <person name="Bucher G."/>
            <person name="Friedrich M."/>
            <person name="Grimmelikhuijzen C.J."/>
            <person name="Klingler M."/>
            <person name="Lorenzen M."/>
            <person name="Richards S."/>
            <person name="Roth S."/>
            <person name="Schroder R."/>
            <person name="Tautz D."/>
            <person name="Zdobnov E.M."/>
            <person name="Muzny D."/>
            <person name="Gibbs R.A."/>
            <person name="Weinstock G.M."/>
            <person name="Attaway T."/>
            <person name="Bell S."/>
            <person name="Buhay C.J."/>
            <person name="Chandrabose M.N."/>
            <person name="Chavez D."/>
            <person name="Clerk-Blankenburg K.P."/>
            <person name="Cree A."/>
            <person name="Dao M."/>
            <person name="Davis C."/>
            <person name="Chacko J."/>
            <person name="Dinh H."/>
            <person name="Dugan-Rocha S."/>
            <person name="Fowler G."/>
            <person name="Garner T.T."/>
            <person name="Garnes J."/>
            <person name="Gnirke A."/>
            <person name="Hawes A."/>
            <person name="Hernandez J."/>
            <person name="Hines S."/>
            <person name="Holder M."/>
            <person name="Hume J."/>
            <person name="Jhangiani S.N."/>
            <person name="Joshi V."/>
            <person name="Khan Z.M."/>
            <person name="Jackson L."/>
            <person name="Kovar C."/>
            <person name="Kowis A."/>
            <person name="Lee S."/>
            <person name="Lewis L.R."/>
            <person name="Margolis J."/>
            <person name="Morgan M."/>
            <person name="Nazareth L.V."/>
            <person name="Nguyen N."/>
            <person name="Okwuonu G."/>
            <person name="Parker D."/>
            <person name="Richards S."/>
            <person name="Ruiz S.J."/>
            <person name="Santibanez J."/>
            <person name="Savard J."/>
            <person name="Scherer S.E."/>
            <person name="Schneider B."/>
            <person name="Sodergren E."/>
            <person name="Tautz D."/>
            <person name="Vattahil S."/>
            <person name="Villasana D."/>
            <person name="White C.S."/>
            <person name="Wright R."/>
            <person name="Park Y."/>
            <person name="Beeman R.W."/>
            <person name="Lord J."/>
            <person name="Oppert B."/>
            <person name="Lorenzen M."/>
            <person name="Brown S."/>
            <person name="Wang L."/>
            <person name="Savard J."/>
            <person name="Tautz D."/>
            <person name="Richards S."/>
            <person name="Weinstock G."/>
            <person name="Gibbs R.A."/>
            <person name="Liu Y."/>
            <person name="Worley K."/>
            <person name="Weinstock G."/>
            <person name="Elsik C.G."/>
            <person name="Reese J.T."/>
            <person name="Elhaik E."/>
            <person name="Landan G."/>
            <person name="Graur D."/>
            <person name="Arensburger P."/>
            <person name="Atkinson P."/>
            <person name="Beeman R.W."/>
            <person name="Beidler J."/>
            <person name="Brown S.J."/>
            <person name="Demuth J.P."/>
            <person name="Drury D.W."/>
            <person name="Du Y.Z."/>
            <person name="Fujiwara H."/>
            <person name="Lorenzen M."/>
            <person name="Maselli V."/>
            <person name="Osanai M."/>
            <person name="Park Y."/>
            <person name="Robertson H.M."/>
            <person name="Tu Z."/>
            <person name="Wang J.J."/>
            <person name="Wang S."/>
            <person name="Richards S."/>
            <person name="Song H."/>
            <person name="Zhang L."/>
            <person name="Sodergren E."/>
            <person name="Werner D."/>
            <person name="Stanke M."/>
            <person name="Morgenstern B."/>
            <person name="Solovyev V."/>
            <person name="Kosarev P."/>
            <person name="Brown G."/>
            <person name="Chen H.C."/>
            <person name="Ermolaeva O."/>
            <person name="Hlavina W."/>
            <person name="Kapustin Y."/>
            <person name="Kiryutin B."/>
            <person name="Kitts P."/>
            <person name="Maglott D."/>
            <person name="Pruitt K."/>
            <person name="Sapojnikov V."/>
            <person name="Souvorov A."/>
            <person name="Mackey A.J."/>
            <person name="Waterhouse R.M."/>
            <person name="Wyder S."/>
            <person name="Zdobnov E.M."/>
            <person name="Zdobnov E.M."/>
            <person name="Wyder S."/>
            <person name="Kriventseva E.V."/>
            <person name="Kadowaki T."/>
            <person name="Bork P."/>
            <person name="Aranda M."/>
            <person name="Bao R."/>
            <person name="Beermann A."/>
            <person name="Berns N."/>
            <person name="Bolognesi R."/>
            <person name="Bonneton F."/>
            <person name="Bopp D."/>
            <person name="Brown S.J."/>
            <person name="Bucher G."/>
            <person name="Butts T."/>
            <person name="Chaumot A."/>
            <person name="Denell R.E."/>
            <person name="Ferrier D.E."/>
            <person name="Friedrich M."/>
            <person name="Gordon C.M."/>
            <person name="Jindra M."/>
            <person name="Klingler M."/>
            <person name="Lan Q."/>
            <person name="Lattorff H.M."/>
            <person name="Laudet V."/>
            <person name="von Levetsow C."/>
            <person name="Liu Z."/>
            <person name="Lutz R."/>
            <person name="Lynch J.A."/>
            <person name="da Fonseca R.N."/>
            <person name="Posnien N."/>
            <person name="Reuter R."/>
            <person name="Roth S."/>
            <person name="Savard J."/>
            <person name="Schinko J.B."/>
            <person name="Schmitt C."/>
            <person name="Schoppmeier M."/>
            <person name="Schroder R."/>
            <person name="Shippy T.D."/>
            <person name="Simonnet F."/>
            <person name="Marques-Souza H."/>
            <person name="Tautz D."/>
            <person name="Tomoyasu Y."/>
            <person name="Trauner J."/>
            <person name="Van der Zee M."/>
            <person name="Vervoort M."/>
            <person name="Wittkopp N."/>
            <person name="Wimmer E.A."/>
            <person name="Yang X."/>
            <person name="Jones A.K."/>
            <person name="Sattelle D.B."/>
            <person name="Ebert P.R."/>
            <person name="Nelson D."/>
            <person name="Scott J.G."/>
            <person name="Beeman R.W."/>
            <person name="Muthukrishnan S."/>
            <person name="Kramer K.J."/>
            <person name="Arakane Y."/>
            <person name="Beeman R.W."/>
            <person name="Zhu Q."/>
            <person name="Hogenkamp D."/>
            <person name="Dixit R."/>
            <person name="Oppert B."/>
            <person name="Jiang H."/>
            <person name="Zou Z."/>
            <person name="Marshall J."/>
            <person name="Elpidina E."/>
            <person name="Vinokurov K."/>
            <person name="Oppert C."/>
            <person name="Zou Z."/>
            <person name="Evans J."/>
            <person name="Lu Z."/>
            <person name="Zhao P."/>
            <person name="Sumathipala N."/>
            <person name="Altincicek B."/>
            <person name="Vilcinskas A."/>
            <person name="Williams M."/>
            <person name="Hultmark D."/>
            <person name="Hetru C."/>
            <person name="Jiang H."/>
            <person name="Grimmelikhuijzen C.J."/>
            <person name="Hauser F."/>
            <person name="Cazzamali G."/>
            <person name="Williamson M."/>
            <person name="Park Y."/>
            <person name="Li B."/>
            <person name="Tanaka Y."/>
            <person name="Predel R."/>
            <person name="Neupert S."/>
            <person name="Schachtner J."/>
            <person name="Verleyen P."/>
            <person name="Raible F."/>
            <person name="Bork P."/>
            <person name="Friedrich M."/>
            <person name="Walden K.K."/>
            <person name="Robertson H.M."/>
            <person name="Angeli S."/>
            <person name="Foret S."/>
            <person name="Bucher G."/>
            <person name="Schuetz S."/>
            <person name="Maleszka R."/>
            <person name="Wimmer E.A."/>
            <person name="Beeman R.W."/>
            <person name="Lorenzen M."/>
            <person name="Tomoyasu Y."/>
            <person name="Miller S.C."/>
            <person name="Grossmann D."/>
            <person name="Bucher G."/>
        </authorList>
    </citation>
    <scope>NUCLEOTIDE SEQUENCE [LARGE SCALE GENOMIC DNA]</scope>
    <source>
        <strain evidence="2 3">Georgia GA2</strain>
    </source>
</reference>
<dbReference type="AlphaFoldDB" id="A0A139WHL2"/>
<reference evidence="2 3" key="2">
    <citation type="journal article" date="2010" name="Nucleic Acids Res.">
        <title>BeetleBase in 2010: revisions to provide comprehensive genomic information for Tribolium castaneum.</title>
        <authorList>
            <person name="Kim H.S."/>
            <person name="Murphy T."/>
            <person name="Xia J."/>
            <person name="Caragea D."/>
            <person name="Park Y."/>
            <person name="Beeman R.W."/>
            <person name="Lorenzen M.D."/>
            <person name="Butcher S."/>
            <person name="Manak J.R."/>
            <person name="Brown S.J."/>
        </authorList>
    </citation>
    <scope>GENOME REANNOTATION</scope>
    <source>
        <strain evidence="2 3">Georgia GA2</strain>
    </source>
</reference>
<accession>A0A139WHL2</accession>
<name>A0A139WHL2_TRICA</name>
<feature type="compositionally biased region" description="Basic and acidic residues" evidence="1">
    <location>
        <begin position="1"/>
        <end position="19"/>
    </location>
</feature>
<dbReference type="InParanoid" id="A0A139WHL2"/>
<evidence type="ECO:0000313" key="2">
    <source>
        <dbReference type="EMBL" id="KYB27453.1"/>
    </source>
</evidence>
<gene>
    <name evidence="2" type="primary">AUGUSTUS-3.0.2_33261</name>
    <name evidence="2" type="ORF">TcasGA2_TC033261</name>
</gene>
<evidence type="ECO:0000313" key="3">
    <source>
        <dbReference type="Proteomes" id="UP000007266"/>
    </source>
</evidence>
<dbReference type="EMBL" id="KQ971343">
    <property type="protein sequence ID" value="KYB27453.1"/>
    <property type="molecule type" value="Genomic_DNA"/>
</dbReference>
<organism evidence="2 3">
    <name type="scientific">Tribolium castaneum</name>
    <name type="common">Red flour beetle</name>
    <dbReference type="NCBI Taxonomy" id="7070"/>
    <lineage>
        <taxon>Eukaryota</taxon>
        <taxon>Metazoa</taxon>
        <taxon>Ecdysozoa</taxon>
        <taxon>Arthropoda</taxon>
        <taxon>Hexapoda</taxon>
        <taxon>Insecta</taxon>
        <taxon>Pterygota</taxon>
        <taxon>Neoptera</taxon>
        <taxon>Endopterygota</taxon>
        <taxon>Coleoptera</taxon>
        <taxon>Polyphaga</taxon>
        <taxon>Cucujiformia</taxon>
        <taxon>Tenebrionidae</taxon>
        <taxon>Tenebrionidae incertae sedis</taxon>
        <taxon>Tribolium</taxon>
    </lineage>
</organism>
<proteinExistence type="predicted"/>
<feature type="region of interest" description="Disordered" evidence="1">
    <location>
        <begin position="1"/>
        <end position="40"/>
    </location>
</feature>